<gene>
    <name evidence="2" type="ORF">EVAR_12705_1</name>
</gene>
<evidence type="ECO:0000256" key="1">
    <source>
        <dbReference type="SAM" id="MobiDB-lite"/>
    </source>
</evidence>
<organism evidence="2 3">
    <name type="scientific">Eumeta variegata</name>
    <name type="common">Bagworm moth</name>
    <name type="synonym">Eumeta japonica</name>
    <dbReference type="NCBI Taxonomy" id="151549"/>
    <lineage>
        <taxon>Eukaryota</taxon>
        <taxon>Metazoa</taxon>
        <taxon>Ecdysozoa</taxon>
        <taxon>Arthropoda</taxon>
        <taxon>Hexapoda</taxon>
        <taxon>Insecta</taxon>
        <taxon>Pterygota</taxon>
        <taxon>Neoptera</taxon>
        <taxon>Endopterygota</taxon>
        <taxon>Lepidoptera</taxon>
        <taxon>Glossata</taxon>
        <taxon>Ditrysia</taxon>
        <taxon>Tineoidea</taxon>
        <taxon>Psychidae</taxon>
        <taxon>Oiketicinae</taxon>
        <taxon>Eumeta</taxon>
    </lineage>
</organism>
<reference evidence="2 3" key="1">
    <citation type="journal article" date="2019" name="Commun. Biol.">
        <title>The bagworm genome reveals a unique fibroin gene that provides high tensile strength.</title>
        <authorList>
            <person name="Kono N."/>
            <person name="Nakamura H."/>
            <person name="Ohtoshi R."/>
            <person name="Tomita M."/>
            <person name="Numata K."/>
            <person name="Arakawa K."/>
        </authorList>
    </citation>
    <scope>NUCLEOTIDE SEQUENCE [LARGE SCALE GENOMIC DNA]</scope>
</reference>
<feature type="region of interest" description="Disordered" evidence="1">
    <location>
        <begin position="23"/>
        <end position="43"/>
    </location>
</feature>
<accession>A0A4C1UMJ9</accession>
<feature type="compositionally biased region" description="Basic residues" evidence="1">
    <location>
        <begin position="34"/>
        <end position="43"/>
    </location>
</feature>
<dbReference type="EMBL" id="BGZK01000197">
    <property type="protein sequence ID" value="GBP27661.1"/>
    <property type="molecule type" value="Genomic_DNA"/>
</dbReference>
<name>A0A4C1UMJ9_EUMVA</name>
<comment type="caution">
    <text evidence="2">The sequence shown here is derived from an EMBL/GenBank/DDBJ whole genome shotgun (WGS) entry which is preliminary data.</text>
</comment>
<keyword evidence="3" id="KW-1185">Reference proteome</keyword>
<sequence length="94" mass="10540">MYSKNFCEGASIDVIHPVTPIPRRSLKESSTGHVTRRRHPRVSSGRIRRKLLVGFSPTPLACAGARVCAVHFVPPPRREEKEKETLSTFPITMC</sequence>
<proteinExistence type="predicted"/>
<evidence type="ECO:0000313" key="2">
    <source>
        <dbReference type="EMBL" id="GBP27661.1"/>
    </source>
</evidence>
<dbReference type="Proteomes" id="UP000299102">
    <property type="component" value="Unassembled WGS sequence"/>
</dbReference>
<protein>
    <submittedName>
        <fullName evidence="2">Uncharacterized protein</fullName>
    </submittedName>
</protein>
<dbReference type="AlphaFoldDB" id="A0A4C1UMJ9"/>
<evidence type="ECO:0000313" key="3">
    <source>
        <dbReference type="Proteomes" id="UP000299102"/>
    </source>
</evidence>